<evidence type="ECO:0000313" key="8">
    <source>
        <dbReference type="Proteomes" id="UP000236161"/>
    </source>
</evidence>
<dbReference type="Gene3D" id="2.20.28.10">
    <property type="match status" value="1"/>
</dbReference>
<feature type="domain" description="Rubredoxin-like" evidence="6">
    <location>
        <begin position="85"/>
        <end position="125"/>
    </location>
</feature>
<dbReference type="PANTHER" id="PTHR48136:SF1">
    <property type="entry name" value="RUBREDOXIN-LIKE SUPERFAMILY PROTEIN"/>
    <property type="match status" value="1"/>
</dbReference>
<dbReference type="CDD" id="cd00730">
    <property type="entry name" value="rubredoxin"/>
    <property type="match status" value="1"/>
</dbReference>
<dbReference type="PROSITE" id="PS50903">
    <property type="entry name" value="RUBREDOXIN_LIKE"/>
    <property type="match status" value="1"/>
</dbReference>
<accession>A0A2I0ATQ1</accession>
<gene>
    <name evidence="7" type="ORF">AXF42_Ash001022</name>
</gene>
<dbReference type="EMBL" id="KZ451950">
    <property type="protein sequence ID" value="PKA58929.1"/>
    <property type="molecule type" value="Genomic_DNA"/>
</dbReference>
<keyword evidence="5" id="KW-1133">Transmembrane helix</keyword>
<dbReference type="GO" id="GO:0048307">
    <property type="term" value="F:ferredoxin-nitrite reductase activity"/>
    <property type="evidence" value="ECO:0007669"/>
    <property type="project" value="UniProtKB-EC"/>
</dbReference>
<dbReference type="Proteomes" id="UP000236161">
    <property type="component" value="Unassembled WGS sequence"/>
</dbReference>
<evidence type="ECO:0000259" key="6">
    <source>
        <dbReference type="PROSITE" id="PS50903"/>
    </source>
</evidence>
<dbReference type="OrthoDB" id="408899at2759"/>
<dbReference type="AlphaFoldDB" id="A0A2I0ATQ1"/>
<dbReference type="InterPro" id="IPR024934">
    <property type="entry name" value="Rubredoxin-like_dom"/>
</dbReference>
<protein>
    <submittedName>
        <fullName evidence="7">Ferredoxin-nitrite reductase</fullName>
        <ecNumber evidence="7">1.7.7.1</ecNumber>
    </submittedName>
</protein>
<keyword evidence="5" id="KW-0472">Membrane</keyword>
<evidence type="ECO:0000256" key="3">
    <source>
        <dbReference type="ARBA" id="ARBA00022982"/>
    </source>
</evidence>
<keyword evidence="1" id="KW-0813">Transport</keyword>
<evidence type="ECO:0000256" key="5">
    <source>
        <dbReference type="SAM" id="Phobius"/>
    </source>
</evidence>
<dbReference type="SUPFAM" id="SSF57802">
    <property type="entry name" value="Rubredoxin-like"/>
    <property type="match status" value="1"/>
</dbReference>
<evidence type="ECO:0000256" key="4">
    <source>
        <dbReference type="ARBA" id="ARBA00023004"/>
    </source>
</evidence>
<sequence>MSFQYPAAAVVVAAIRPSTTYPAKGTPPILWPPPANPSSLQRPSNRYALRSAFLSTAFQLLHPPPPATAGGCGSRPGFSMRVASRQAYICRDCGYIYNERTPFDKLPDKFFCPVCGAPKRRFRVYEPAVAKNVNDINVRKARKEQIKRDEAVGRAFPVAVILGVAGLAGLYFYLNNVY</sequence>
<name>A0A2I0ATQ1_9ASPA</name>
<evidence type="ECO:0000256" key="1">
    <source>
        <dbReference type="ARBA" id="ARBA00022448"/>
    </source>
</evidence>
<keyword evidence="2" id="KW-0479">Metal-binding</keyword>
<organism evidence="7 8">
    <name type="scientific">Apostasia shenzhenica</name>
    <dbReference type="NCBI Taxonomy" id="1088818"/>
    <lineage>
        <taxon>Eukaryota</taxon>
        <taxon>Viridiplantae</taxon>
        <taxon>Streptophyta</taxon>
        <taxon>Embryophyta</taxon>
        <taxon>Tracheophyta</taxon>
        <taxon>Spermatophyta</taxon>
        <taxon>Magnoliopsida</taxon>
        <taxon>Liliopsida</taxon>
        <taxon>Asparagales</taxon>
        <taxon>Orchidaceae</taxon>
        <taxon>Apostasioideae</taxon>
        <taxon>Apostasia</taxon>
    </lineage>
</organism>
<dbReference type="PANTHER" id="PTHR48136">
    <property type="entry name" value="RUBREDOXIN-LIKE SUPERFAMILY PROTEIN"/>
    <property type="match status" value="1"/>
</dbReference>
<keyword evidence="7" id="KW-0560">Oxidoreductase</keyword>
<dbReference type="STRING" id="1088818.A0A2I0ATQ1"/>
<evidence type="ECO:0000256" key="2">
    <source>
        <dbReference type="ARBA" id="ARBA00022723"/>
    </source>
</evidence>
<keyword evidence="3" id="KW-0249">Electron transport</keyword>
<keyword evidence="8" id="KW-1185">Reference proteome</keyword>
<dbReference type="EC" id="1.7.7.1" evidence="7"/>
<keyword evidence="5" id="KW-0812">Transmembrane</keyword>
<dbReference type="InterPro" id="IPR024935">
    <property type="entry name" value="Rubredoxin_dom"/>
</dbReference>
<keyword evidence="4" id="KW-0408">Iron</keyword>
<evidence type="ECO:0000313" key="7">
    <source>
        <dbReference type="EMBL" id="PKA58929.1"/>
    </source>
</evidence>
<feature type="transmembrane region" description="Helical" evidence="5">
    <location>
        <begin position="151"/>
        <end position="174"/>
    </location>
</feature>
<dbReference type="GO" id="GO:0005506">
    <property type="term" value="F:iron ion binding"/>
    <property type="evidence" value="ECO:0007669"/>
    <property type="project" value="InterPro"/>
</dbReference>
<proteinExistence type="predicted"/>
<reference evidence="7 8" key="1">
    <citation type="journal article" date="2017" name="Nature">
        <title>The Apostasia genome and the evolution of orchids.</title>
        <authorList>
            <person name="Zhang G.Q."/>
            <person name="Liu K.W."/>
            <person name="Li Z."/>
            <person name="Lohaus R."/>
            <person name="Hsiao Y.Y."/>
            <person name="Niu S.C."/>
            <person name="Wang J.Y."/>
            <person name="Lin Y.C."/>
            <person name="Xu Q."/>
            <person name="Chen L.J."/>
            <person name="Yoshida K."/>
            <person name="Fujiwara S."/>
            <person name="Wang Z.W."/>
            <person name="Zhang Y.Q."/>
            <person name="Mitsuda N."/>
            <person name="Wang M."/>
            <person name="Liu G.H."/>
            <person name="Pecoraro L."/>
            <person name="Huang H.X."/>
            <person name="Xiao X.J."/>
            <person name="Lin M."/>
            <person name="Wu X.Y."/>
            <person name="Wu W.L."/>
            <person name="Chen Y.Y."/>
            <person name="Chang S.B."/>
            <person name="Sakamoto S."/>
            <person name="Ohme-Takagi M."/>
            <person name="Yagi M."/>
            <person name="Zeng S.J."/>
            <person name="Shen C.Y."/>
            <person name="Yeh C.M."/>
            <person name="Luo Y.B."/>
            <person name="Tsai W.C."/>
            <person name="Van de Peer Y."/>
            <person name="Liu Z.J."/>
        </authorList>
    </citation>
    <scope>NUCLEOTIDE SEQUENCE [LARGE SCALE GENOMIC DNA]</scope>
    <source>
        <strain evidence="8">cv. Shenzhen</strain>
        <tissue evidence="7">Stem</tissue>
    </source>
</reference>